<evidence type="ECO:0000313" key="1">
    <source>
        <dbReference type="EMBL" id="KAJ9058379.1"/>
    </source>
</evidence>
<protein>
    <submittedName>
        <fullName evidence="1">Uncharacterized protein</fullName>
    </submittedName>
</protein>
<name>A0ACC2S7V4_9FUNG</name>
<sequence length="441" mass="51176">MCPSKKIMDLPLVILCEVFEYLEQADLISLGSTSKEQRHVVAPVLFAHMHINHNSIDYFNAVISKKYSKLCTALSINYKFLHYMHSSNMVNLFDCLLNIHSLTLQGYAAPWRDSPTMIKEPSRIPRLSLYNSVLDINSILKRLTSLFIYHDGGVSLDMLLSDCPLKKLTFNLDAPDTDIMEKTQLQYPGLELISIFIRYDCRDFPIVFYDFKKKQTLSLGWNKEDRFFSLDFYREDVMETQLAPTETIGDLYIRMLTLLSQNEQEIMKHSLPAIKMFSLANYCNDLLLDYPFLILMQNAKSIYLGARSLKKSPLRNMVYSATQVHLNNVDGSHHLDVSWLFAGNFNMLQMLSIYRLTQPFMGEFQFPRLRSFSVKFISRPNLVKVIQASPNLTSIFCSLAESGWESLMADYPRIRIKRYKDSHLPYLTDKESLMSMFDQHI</sequence>
<dbReference type="EMBL" id="QTSX02005726">
    <property type="protein sequence ID" value="KAJ9058379.1"/>
    <property type="molecule type" value="Genomic_DNA"/>
</dbReference>
<reference evidence="1" key="1">
    <citation type="submission" date="2022-04" db="EMBL/GenBank/DDBJ databases">
        <title>Genome of the entomopathogenic fungus Entomophthora muscae.</title>
        <authorList>
            <person name="Elya C."/>
            <person name="Lovett B.R."/>
            <person name="Lee E."/>
            <person name="Macias A.M."/>
            <person name="Hajek A.E."/>
            <person name="De Bivort B.L."/>
            <person name="Kasson M.T."/>
            <person name="De Fine Licht H.H."/>
            <person name="Stajich J.E."/>
        </authorList>
    </citation>
    <scope>NUCLEOTIDE SEQUENCE</scope>
    <source>
        <strain evidence="1">Berkeley</strain>
    </source>
</reference>
<accession>A0ACC2S7V4</accession>
<dbReference type="Proteomes" id="UP001165960">
    <property type="component" value="Unassembled WGS sequence"/>
</dbReference>
<organism evidence="1 2">
    <name type="scientific">Entomophthora muscae</name>
    <dbReference type="NCBI Taxonomy" id="34485"/>
    <lineage>
        <taxon>Eukaryota</taxon>
        <taxon>Fungi</taxon>
        <taxon>Fungi incertae sedis</taxon>
        <taxon>Zoopagomycota</taxon>
        <taxon>Entomophthoromycotina</taxon>
        <taxon>Entomophthoromycetes</taxon>
        <taxon>Entomophthorales</taxon>
        <taxon>Entomophthoraceae</taxon>
        <taxon>Entomophthora</taxon>
    </lineage>
</organism>
<keyword evidence="2" id="KW-1185">Reference proteome</keyword>
<proteinExistence type="predicted"/>
<evidence type="ECO:0000313" key="2">
    <source>
        <dbReference type="Proteomes" id="UP001165960"/>
    </source>
</evidence>
<gene>
    <name evidence="1" type="ORF">DSO57_1012840</name>
</gene>
<comment type="caution">
    <text evidence="1">The sequence shown here is derived from an EMBL/GenBank/DDBJ whole genome shotgun (WGS) entry which is preliminary data.</text>
</comment>